<feature type="domain" description="NADH:ubiquinone oxidoreductase-like 20kDa subunit" evidence="2">
    <location>
        <begin position="81"/>
        <end position="255"/>
    </location>
</feature>
<protein>
    <submittedName>
        <fullName evidence="3">MvhG protein</fullName>
        <ecNumber evidence="3">1.12.99.-</ecNumber>
    </submittedName>
</protein>
<evidence type="ECO:0000313" key="3">
    <source>
        <dbReference type="EMBL" id="AIZ56924.1"/>
    </source>
</evidence>
<reference evidence="3 4" key="1">
    <citation type="journal article" date="2014" name="Appl. Environ. Microbiol.">
        <title>Comparative Genome Analysis of 'Candidatus Methanoplasma termitum' Indicates a New Mode of Energy Metabolism in the Seventh Order of Methanogens.</title>
        <authorList>
            <person name="Lang K."/>
            <person name="Schuldes J."/>
            <person name="Klingl A."/>
            <person name="Poehlein A."/>
            <person name="Daniel R."/>
            <person name="Brune A."/>
        </authorList>
    </citation>
    <scope>NUCLEOTIDE SEQUENCE [LARGE SCALE GENOMIC DNA]</scope>
    <source>
        <strain evidence="4">Mpt1</strain>
    </source>
</reference>
<dbReference type="InterPro" id="IPR051349">
    <property type="entry name" value="Hydrogenase_assoc-protein"/>
</dbReference>
<sequence>MSFWDKFKKKSSETVSAIKTETKKVAKPADKKAAAPGPACGQKTAESVAAAQLKMADLGELLPGAPPNGKINLAIYWAAACGGCDVSLLDINERILTVGDMANIVMWPIAADGKEHDIAEMEDGSITVSIINGAVRNSENEHMVKLLRKKSVIVVSYGACACHGGSPALANLIPGGKNELLDYVYVKTPTTANFQADYHKKSPVIPQTKYKAPEGDLTLPVLYDTVKTLDQVIDVDYYVPGCPPMQETISHMLAAVAGFVYKGAALPPKGTIIGVATKTLCEQCPRRKENRRITKIVEPHEIDVDPELCLMDQGILCLGPATVGGCNARCTRVGQPCRGCYGPTTAVQEQGASALTAIASLFPVLDNDATMGEDSIVDIMSTIKDPLGYFYAFTMGKSLIKKVVKEEGGK</sequence>
<dbReference type="InterPro" id="IPR037024">
    <property type="entry name" value="NiFe_Hase_small_N_sf"/>
</dbReference>
<dbReference type="HOGENOM" id="CLU_053270_0_0_2"/>
<organism evidence="3 4">
    <name type="scientific">Candidatus Methanoplasma termitum</name>
    <dbReference type="NCBI Taxonomy" id="1577791"/>
    <lineage>
        <taxon>Archaea</taxon>
        <taxon>Methanobacteriati</taxon>
        <taxon>Thermoplasmatota</taxon>
        <taxon>Thermoplasmata</taxon>
        <taxon>Methanomassiliicoccales</taxon>
        <taxon>Methanomassiliicoccaceae</taxon>
        <taxon>Candidatus Methanoplasma</taxon>
    </lineage>
</organism>
<dbReference type="RefSeq" id="WP_082007262.1">
    <property type="nucleotide sequence ID" value="NZ_CP010070.1"/>
</dbReference>
<evidence type="ECO:0000259" key="2">
    <source>
        <dbReference type="Pfam" id="PF01058"/>
    </source>
</evidence>
<dbReference type="SUPFAM" id="SSF56770">
    <property type="entry name" value="HydA/Nqo6-like"/>
    <property type="match status" value="1"/>
</dbReference>
<dbReference type="AlphaFoldDB" id="A0A0A7LCX2"/>
<keyword evidence="1 3" id="KW-0560">Oxidoreductase</keyword>
<dbReference type="GO" id="GO:0051536">
    <property type="term" value="F:iron-sulfur cluster binding"/>
    <property type="evidence" value="ECO:0007669"/>
    <property type="project" value="InterPro"/>
</dbReference>
<dbReference type="EMBL" id="CP010070">
    <property type="protein sequence ID" value="AIZ56924.1"/>
    <property type="molecule type" value="Genomic_DNA"/>
</dbReference>
<proteinExistence type="predicted"/>
<name>A0A0A7LCX2_9ARCH</name>
<dbReference type="Proteomes" id="UP000030787">
    <property type="component" value="Chromosome"/>
</dbReference>
<dbReference type="OrthoDB" id="37913at2157"/>
<evidence type="ECO:0000256" key="1">
    <source>
        <dbReference type="ARBA" id="ARBA00023002"/>
    </source>
</evidence>
<evidence type="ECO:0000313" key="4">
    <source>
        <dbReference type="Proteomes" id="UP000030787"/>
    </source>
</evidence>
<gene>
    <name evidence="3" type="primary">mvhG</name>
    <name evidence="3" type="ORF">Mpt1_c10560</name>
</gene>
<dbReference type="GeneID" id="24818718"/>
<dbReference type="PANTHER" id="PTHR42845:SF2">
    <property type="entry name" value="F420-NON-REDUCING HYDROGENASE VHU SUBUNIT G"/>
    <property type="match status" value="1"/>
</dbReference>
<dbReference type="InterPro" id="IPR006137">
    <property type="entry name" value="NADH_UbQ_OxRdtase-like_20kDa"/>
</dbReference>
<dbReference type="EC" id="1.12.99.-" evidence="3"/>
<dbReference type="Gene3D" id="3.40.50.700">
    <property type="entry name" value="NADH:ubiquinone oxidoreductase-like, 20kDa subunit"/>
    <property type="match status" value="1"/>
</dbReference>
<dbReference type="KEGG" id="mear:Mpt1_c10560"/>
<dbReference type="PANTHER" id="PTHR42845">
    <property type="entry name" value="COENZYME F420-REDUCING HYDROGENASE, GAMMA SUBUNIT"/>
    <property type="match status" value="1"/>
</dbReference>
<accession>A0A0A7LCX2</accession>
<keyword evidence="4" id="KW-1185">Reference proteome</keyword>
<dbReference type="STRING" id="1577791.Mpt1_c10560"/>
<dbReference type="Pfam" id="PF01058">
    <property type="entry name" value="Oxidored_q6"/>
    <property type="match status" value="1"/>
</dbReference>
<dbReference type="GO" id="GO:0016491">
    <property type="term" value="F:oxidoreductase activity"/>
    <property type="evidence" value="ECO:0007669"/>
    <property type="project" value="UniProtKB-KW"/>
</dbReference>